<dbReference type="AlphaFoldDB" id="A0AAN9P991"/>
<keyword evidence="2" id="KW-0677">Repeat</keyword>
<gene>
    <name evidence="4" type="ORF">RIF29_04392</name>
</gene>
<feature type="coiled-coil region" evidence="3">
    <location>
        <begin position="30"/>
        <end position="66"/>
    </location>
</feature>
<dbReference type="InterPro" id="IPR015915">
    <property type="entry name" value="Kelch-typ_b-propeller"/>
</dbReference>
<dbReference type="SMART" id="SM00612">
    <property type="entry name" value="Kelch"/>
    <property type="match status" value="3"/>
</dbReference>
<sequence length="439" mass="49777">MLEGPSFLISRDVPSSCEQENKWIYNTFRLVELSNNKRRLEVEEEKQAAERKSQKFSNDLEEEEKQMNTIFIFPSQDQNQAANFIDDSSWLIHPNLGRDNSINCLLRCSRSNYGSIALVNRSFRSLIRSGELYKMRRKMGVIEHWVYFSCFPLEWDAFDPTCARWMHLPKMITDDCFMASDKESLGVGTELLVLGREIKSQAIYRYSILTNSWSSATEMNTPRYLFGSASLGEIAIIAGGCDMNTKTVSTAELYDSDTGLWSTLPDMNKARRMCSAVFMDGKFYVLGGIGVDSSKRLTCGEEFDLRTKKWREIPNMFPTLRDDREAIRMAPPLIAVVNNELYAADHVMQELRKYVKSDNSWITLGRLPVRASSMNGWGLAFRACGDQLVVIGGTIGCGRGVLEINAWVPNEGAPQWNLLGRRERESGGCFVYNCAVMGC</sequence>
<dbReference type="Proteomes" id="UP001372338">
    <property type="component" value="Unassembled WGS sequence"/>
</dbReference>
<proteinExistence type="predicted"/>
<dbReference type="PANTHER" id="PTHR46122:SF9">
    <property type="entry name" value="F-BOX_KELCH-REPEAT PROTEIN"/>
    <property type="match status" value="1"/>
</dbReference>
<evidence type="ECO:0000256" key="1">
    <source>
        <dbReference type="ARBA" id="ARBA00022441"/>
    </source>
</evidence>
<evidence type="ECO:0000256" key="3">
    <source>
        <dbReference type="SAM" id="Coils"/>
    </source>
</evidence>
<protein>
    <submittedName>
        <fullName evidence="4">Uncharacterized protein</fullName>
    </submittedName>
</protein>
<reference evidence="4 5" key="1">
    <citation type="submission" date="2024-01" db="EMBL/GenBank/DDBJ databases">
        <title>The genomes of 5 underutilized Papilionoideae crops provide insights into root nodulation and disease resistanc.</title>
        <authorList>
            <person name="Yuan L."/>
        </authorList>
    </citation>
    <scope>NUCLEOTIDE SEQUENCE [LARGE SCALE GENOMIC DNA]</scope>
    <source>
        <strain evidence="4">ZHUSHIDOU_FW_LH</strain>
        <tissue evidence="4">Leaf</tissue>
    </source>
</reference>
<dbReference type="Gene3D" id="2.120.10.80">
    <property type="entry name" value="Kelch-type beta propeller"/>
    <property type="match status" value="1"/>
</dbReference>
<dbReference type="InterPro" id="IPR006652">
    <property type="entry name" value="Kelch_1"/>
</dbReference>
<dbReference type="PANTHER" id="PTHR46122">
    <property type="entry name" value="GALACTOSE OXIDASE/KELCH REPEAT PROTEIN-RELATED"/>
    <property type="match status" value="1"/>
</dbReference>
<dbReference type="EMBL" id="JAYWIO010000001">
    <property type="protein sequence ID" value="KAK7290165.1"/>
    <property type="molecule type" value="Genomic_DNA"/>
</dbReference>
<keyword evidence="3" id="KW-0175">Coiled coil</keyword>
<keyword evidence="5" id="KW-1185">Reference proteome</keyword>
<dbReference type="GO" id="GO:0005634">
    <property type="term" value="C:nucleus"/>
    <property type="evidence" value="ECO:0007669"/>
    <property type="project" value="UniProtKB-ARBA"/>
</dbReference>
<dbReference type="InterPro" id="IPR052439">
    <property type="entry name" value="F-box/Kelch-repeat"/>
</dbReference>
<keyword evidence="1" id="KW-0880">Kelch repeat</keyword>
<dbReference type="SUPFAM" id="SSF117281">
    <property type="entry name" value="Kelch motif"/>
    <property type="match status" value="1"/>
</dbReference>
<dbReference type="Pfam" id="PF01344">
    <property type="entry name" value="Kelch_1"/>
    <property type="match status" value="2"/>
</dbReference>
<evidence type="ECO:0000313" key="4">
    <source>
        <dbReference type="EMBL" id="KAK7290165.1"/>
    </source>
</evidence>
<evidence type="ECO:0000256" key="2">
    <source>
        <dbReference type="ARBA" id="ARBA00022737"/>
    </source>
</evidence>
<comment type="caution">
    <text evidence="4">The sequence shown here is derived from an EMBL/GenBank/DDBJ whole genome shotgun (WGS) entry which is preliminary data.</text>
</comment>
<dbReference type="FunFam" id="2.120.10.80:FF:000007">
    <property type="entry name" value="F-box/kelch-repeat protein SKIP11"/>
    <property type="match status" value="1"/>
</dbReference>
<evidence type="ECO:0000313" key="5">
    <source>
        <dbReference type="Proteomes" id="UP001372338"/>
    </source>
</evidence>
<accession>A0AAN9P991</accession>
<organism evidence="4 5">
    <name type="scientific">Crotalaria pallida</name>
    <name type="common">Smooth rattlebox</name>
    <name type="synonym">Crotalaria striata</name>
    <dbReference type="NCBI Taxonomy" id="3830"/>
    <lineage>
        <taxon>Eukaryota</taxon>
        <taxon>Viridiplantae</taxon>
        <taxon>Streptophyta</taxon>
        <taxon>Embryophyta</taxon>
        <taxon>Tracheophyta</taxon>
        <taxon>Spermatophyta</taxon>
        <taxon>Magnoliopsida</taxon>
        <taxon>eudicotyledons</taxon>
        <taxon>Gunneridae</taxon>
        <taxon>Pentapetalae</taxon>
        <taxon>rosids</taxon>
        <taxon>fabids</taxon>
        <taxon>Fabales</taxon>
        <taxon>Fabaceae</taxon>
        <taxon>Papilionoideae</taxon>
        <taxon>50 kb inversion clade</taxon>
        <taxon>genistoids sensu lato</taxon>
        <taxon>core genistoids</taxon>
        <taxon>Crotalarieae</taxon>
        <taxon>Crotalaria</taxon>
    </lineage>
</organism>
<name>A0AAN9P991_CROPI</name>